<sequence length="405" mass="44440">MSAETSSIEVKPPEERQRDLPALTGMRIIAALLVFLSHVVYPMTTGNQNPTTPFKDAGVTENLVWFFSPGGSIGVSFFFILSGFVITWSSRPGRSTGAYYRRRVVKILPNHVVTWGLAMLLFAASYTPAYGLLNLILVNAYSPDPMNWGGANMPAWSLCSEMLFYLLFPLLIIPIRKIRDGHLWAWAAVAVAAMAAVGVVTLTLVPDAPVFPGDVLSLNQFWFVYMFPPVRLFEFVFGMILARIVLRGRWPRIGFVPVAALLVLGYAAALYLPPPWNLTLATSIPFGLAIGTFAKANAEGRRTVMGSRPMVWLGNVSFGFYMTQALVLFWLVPTVLGTWASFNVLGGTLLVLAYTGVNVVAGWLLWKFVETPAMKYLSRSRKRPADGPPAASAQEPRVSAQTTPA</sequence>
<dbReference type="AlphaFoldDB" id="A0A7W7D8X7"/>
<dbReference type="InterPro" id="IPR002656">
    <property type="entry name" value="Acyl_transf_3_dom"/>
</dbReference>
<comment type="caution">
    <text evidence="4">The sequence shown here is derived from an EMBL/GenBank/DDBJ whole genome shotgun (WGS) entry which is preliminary data.</text>
</comment>
<feature type="transmembrane region" description="Helical" evidence="2">
    <location>
        <begin position="344"/>
        <end position="366"/>
    </location>
</feature>
<accession>A0A7W7D8X7</accession>
<dbReference type="PANTHER" id="PTHR23028:SF53">
    <property type="entry name" value="ACYL_TRANSF_3 DOMAIN-CONTAINING PROTEIN"/>
    <property type="match status" value="1"/>
</dbReference>
<feature type="region of interest" description="Disordered" evidence="1">
    <location>
        <begin position="380"/>
        <end position="405"/>
    </location>
</feature>
<feature type="domain" description="Acyltransferase 3" evidence="3">
    <location>
        <begin position="22"/>
        <end position="366"/>
    </location>
</feature>
<feature type="transmembrane region" description="Helical" evidence="2">
    <location>
        <begin position="20"/>
        <end position="43"/>
    </location>
</feature>
<keyword evidence="2" id="KW-0472">Membrane</keyword>
<gene>
    <name evidence="4" type="ORF">BJ982_003966</name>
</gene>
<dbReference type="Proteomes" id="UP000542210">
    <property type="component" value="Unassembled WGS sequence"/>
</dbReference>
<feature type="transmembrane region" description="Helical" evidence="2">
    <location>
        <begin position="184"/>
        <end position="205"/>
    </location>
</feature>
<dbReference type="Pfam" id="PF01757">
    <property type="entry name" value="Acyl_transf_3"/>
    <property type="match status" value="1"/>
</dbReference>
<feature type="transmembrane region" description="Helical" evidence="2">
    <location>
        <begin position="253"/>
        <end position="272"/>
    </location>
</feature>
<reference evidence="4 5" key="1">
    <citation type="submission" date="2020-08" db="EMBL/GenBank/DDBJ databases">
        <title>Sequencing the genomes of 1000 actinobacteria strains.</title>
        <authorList>
            <person name="Klenk H.-P."/>
        </authorList>
    </citation>
    <scope>NUCLEOTIDE SEQUENCE [LARGE SCALE GENOMIC DNA]</scope>
    <source>
        <strain evidence="4 5">DSM 45784</strain>
    </source>
</reference>
<feature type="transmembrane region" description="Helical" evidence="2">
    <location>
        <begin position="225"/>
        <end position="246"/>
    </location>
</feature>
<feature type="transmembrane region" description="Helical" evidence="2">
    <location>
        <begin position="278"/>
        <end position="298"/>
    </location>
</feature>
<feature type="transmembrane region" description="Helical" evidence="2">
    <location>
        <begin position="310"/>
        <end position="332"/>
    </location>
</feature>
<evidence type="ECO:0000313" key="4">
    <source>
        <dbReference type="EMBL" id="MBB4702422.1"/>
    </source>
</evidence>
<proteinExistence type="predicted"/>
<evidence type="ECO:0000313" key="5">
    <source>
        <dbReference type="Proteomes" id="UP000542210"/>
    </source>
</evidence>
<keyword evidence="2" id="KW-0812">Transmembrane</keyword>
<keyword evidence="5" id="KW-1185">Reference proteome</keyword>
<feature type="transmembrane region" description="Helical" evidence="2">
    <location>
        <begin position="63"/>
        <end position="86"/>
    </location>
</feature>
<dbReference type="GO" id="GO:0016020">
    <property type="term" value="C:membrane"/>
    <property type="evidence" value="ECO:0007669"/>
    <property type="project" value="TreeGrafter"/>
</dbReference>
<evidence type="ECO:0000256" key="2">
    <source>
        <dbReference type="SAM" id="Phobius"/>
    </source>
</evidence>
<protein>
    <submittedName>
        <fullName evidence="4">Peptidoglycan/LPS O-acetylase OafA/YrhL</fullName>
    </submittedName>
</protein>
<feature type="transmembrane region" description="Helical" evidence="2">
    <location>
        <begin position="107"/>
        <end position="133"/>
    </location>
</feature>
<dbReference type="InterPro" id="IPR050879">
    <property type="entry name" value="Acyltransferase_3"/>
</dbReference>
<organism evidence="4 5">
    <name type="scientific">Sphaerisporangium siamense</name>
    <dbReference type="NCBI Taxonomy" id="795645"/>
    <lineage>
        <taxon>Bacteria</taxon>
        <taxon>Bacillati</taxon>
        <taxon>Actinomycetota</taxon>
        <taxon>Actinomycetes</taxon>
        <taxon>Streptosporangiales</taxon>
        <taxon>Streptosporangiaceae</taxon>
        <taxon>Sphaerisporangium</taxon>
    </lineage>
</organism>
<dbReference type="RefSeq" id="WP_184882174.1">
    <property type="nucleotide sequence ID" value="NZ_BOOV01000040.1"/>
</dbReference>
<dbReference type="GO" id="GO:0016747">
    <property type="term" value="F:acyltransferase activity, transferring groups other than amino-acyl groups"/>
    <property type="evidence" value="ECO:0007669"/>
    <property type="project" value="InterPro"/>
</dbReference>
<evidence type="ECO:0000256" key="1">
    <source>
        <dbReference type="SAM" id="MobiDB-lite"/>
    </source>
</evidence>
<name>A0A7W7D8X7_9ACTN</name>
<keyword evidence="2" id="KW-1133">Transmembrane helix</keyword>
<dbReference type="EMBL" id="JACHND010000001">
    <property type="protein sequence ID" value="MBB4702422.1"/>
    <property type="molecule type" value="Genomic_DNA"/>
</dbReference>
<dbReference type="GO" id="GO:0009103">
    <property type="term" value="P:lipopolysaccharide biosynthetic process"/>
    <property type="evidence" value="ECO:0007669"/>
    <property type="project" value="TreeGrafter"/>
</dbReference>
<evidence type="ECO:0000259" key="3">
    <source>
        <dbReference type="Pfam" id="PF01757"/>
    </source>
</evidence>
<feature type="transmembrane region" description="Helical" evidence="2">
    <location>
        <begin position="153"/>
        <end position="172"/>
    </location>
</feature>
<dbReference type="PANTHER" id="PTHR23028">
    <property type="entry name" value="ACETYLTRANSFERASE"/>
    <property type="match status" value="1"/>
</dbReference>